<feature type="compositionally biased region" description="Basic and acidic residues" evidence="3">
    <location>
        <begin position="96"/>
        <end position="107"/>
    </location>
</feature>
<dbReference type="CDD" id="cd12320">
    <property type="entry name" value="RRM6_RBM19_RRM5_MRD1"/>
    <property type="match status" value="1"/>
</dbReference>
<feature type="compositionally biased region" description="Acidic residues" evidence="3">
    <location>
        <begin position="256"/>
        <end position="267"/>
    </location>
</feature>
<dbReference type="Gene3D" id="3.30.70.330">
    <property type="match status" value="5"/>
</dbReference>
<feature type="compositionally biased region" description="Basic and acidic residues" evidence="3">
    <location>
        <begin position="207"/>
        <end position="231"/>
    </location>
</feature>
<dbReference type="Proteomes" id="UP000636709">
    <property type="component" value="Unassembled WGS sequence"/>
</dbReference>
<feature type="region of interest" description="Disordered" evidence="3">
    <location>
        <begin position="85"/>
        <end position="137"/>
    </location>
</feature>
<feature type="compositionally biased region" description="Acidic residues" evidence="3">
    <location>
        <begin position="187"/>
        <end position="203"/>
    </location>
</feature>
<feature type="domain" description="RRM" evidence="4">
    <location>
        <begin position="759"/>
        <end position="835"/>
    </location>
</feature>
<feature type="compositionally biased region" description="Basic and acidic residues" evidence="3">
    <location>
        <begin position="302"/>
        <end position="323"/>
    </location>
</feature>
<keyword evidence="1 2" id="KW-0694">RNA-binding</keyword>
<dbReference type="FunFam" id="3.30.70.330:FF:000442">
    <property type="entry name" value="Multiple RNA-binding domain-containing protein 1"/>
    <property type="match status" value="1"/>
</dbReference>
<name>A0A835A3Z8_9POAL</name>
<feature type="domain" description="RRM" evidence="4">
    <location>
        <begin position="539"/>
        <end position="611"/>
    </location>
</feature>
<dbReference type="SMART" id="SM00361">
    <property type="entry name" value="RRM_1"/>
    <property type="match status" value="4"/>
</dbReference>
<dbReference type="InterPro" id="IPR035979">
    <property type="entry name" value="RBD_domain_sf"/>
</dbReference>
<feature type="domain" description="RRM" evidence="4">
    <location>
        <begin position="3"/>
        <end position="80"/>
    </location>
</feature>
<feature type="region of interest" description="Disordered" evidence="3">
    <location>
        <begin position="153"/>
        <end position="331"/>
    </location>
</feature>
<dbReference type="InterPro" id="IPR003954">
    <property type="entry name" value="RRM_euk-type"/>
</dbReference>
<evidence type="ECO:0000259" key="4">
    <source>
        <dbReference type="PROSITE" id="PS50102"/>
    </source>
</evidence>
<evidence type="ECO:0000313" key="5">
    <source>
        <dbReference type="EMBL" id="KAF8649963.1"/>
    </source>
</evidence>
<dbReference type="FunFam" id="3.30.70.330:FF:001768">
    <property type="match status" value="1"/>
</dbReference>
<gene>
    <name evidence="5" type="ORF">HU200_064118</name>
</gene>
<dbReference type="SUPFAM" id="SSF54928">
    <property type="entry name" value="RNA-binding domain, RBD"/>
    <property type="match status" value="4"/>
</dbReference>
<organism evidence="5 6">
    <name type="scientific">Digitaria exilis</name>
    <dbReference type="NCBI Taxonomy" id="1010633"/>
    <lineage>
        <taxon>Eukaryota</taxon>
        <taxon>Viridiplantae</taxon>
        <taxon>Streptophyta</taxon>
        <taxon>Embryophyta</taxon>
        <taxon>Tracheophyta</taxon>
        <taxon>Spermatophyta</taxon>
        <taxon>Magnoliopsida</taxon>
        <taxon>Liliopsida</taxon>
        <taxon>Poales</taxon>
        <taxon>Poaceae</taxon>
        <taxon>PACMAD clade</taxon>
        <taxon>Panicoideae</taxon>
        <taxon>Panicodae</taxon>
        <taxon>Paniceae</taxon>
        <taxon>Anthephorinae</taxon>
        <taxon>Digitaria</taxon>
    </lineage>
</organism>
<dbReference type="GO" id="GO:0003723">
    <property type="term" value="F:RNA binding"/>
    <property type="evidence" value="ECO:0007669"/>
    <property type="project" value="UniProtKB-UniRule"/>
</dbReference>
<dbReference type="SMART" id="SM00360">
    <property type="entry name" value="RRM"/>
    <property type="match status" value="5"/>
</dbReference>
<dbReference type="EMBL" id="JACEFO010002751">
    <property type="protein sequence ID" value="KAF8649963.1"/>
    <property type="molecule type" value="Genomic_DNA"/>
</dbReference>
<proteinExistence type="predicted"/>
<dbReference type="FunFam" id="3.30.70.330:FF:000484">
    <property type="entry name" value="Multiple RNA-binding domain-containing protein 1"/>
    <property type="match status" value="1"/>
</dbReference>
<dbReference type="CDD" id="cd12565">
    <property type="entry name" value="RRM1_MRD1"/>
    <property type="match status" value="1"/>
</dbReference>
<dbReference type="PANTHER" id="PTHR10352">
    <property type="entry name" value="EUKARYOTIC TRANSLATION INITIATION FACTOR 3 SUBUNIT G"/>
    <property type="match status" value="1"/>
</dbReference>
<dbReference type="FunFam" id="3.30.70.330:FF:000943">
    <property type="entry name" value="Multiple RNA-binding domain-containing protein 1"/>
    <property type="match status" value="1"/>
</dbReference>
<reference evidence="5" key="1">
    <citation type="submission" date="2020-07" db="EMBL/GenBank/DDBJ databases">
        <title>Genome sequence and genetic diversity analysis of an under-domesticated orphan crop, white fonio (Digitaria exilis).</title>
        <authorList>
            <person name="Bennetzen J.L."/>
            <person name="Chen S."/>
            <person name="Ma X."/>
            <person name="Wang X."/>
            <person name="Yssel A.E.J."/>
            <person name="Chaluvadi S.R."/>
            <person name="Johnson M."/>
            <person name="Gangashetty P."/>
            <person name="Hamidou F."/>
            <person name="Sanogo M.D."/>
            <person name="Zwaenepoel A."/>
            <person name="Wallace J."/>
            <person name="Van De Peer Y."/>
            <person name="Van Deynze A."/>
        </authorList>
    </citation>
    <scope>NUCLEOTIDE SEQUENCE</scope>
    <source>
        <tissue evidence="5">Leaves</tissue>
    </source>
</reference>
<feature type="compositionally biased region" description="Basic and acidic residues" evidence="3">
    <location>
        <begin position="275"/>
        <end position="291"/>
    </location>
</feature>
<protein>
    <recommendedName>
        <fullName evidence="4">RRM domain-containing protein</fullName>
    </recommendedName>
</protein>
<sequence>MSSRLCVKNLPKGADERRLREVFSRKGEVTDAKVIRTKDGNSRQFAFIGFRTNEDAEEALKYFNNTYIDTCKITCEVARKIGDPDAPRPWSRHSLKKSEYASKDKANAEAVDALPKSTKVQGKSADVRGSKGGVTNDPKFQEFLEVMQPRSKAKMWTNDTTATLDAVATDGVVVTKESKKPQKNDPASEDDASSEESSDEEMTNDLSSKDASGELQTDRKQDDMTDADFFKSKIKKNWSDSESDDEDSGDHSNSTTDDENPSDESQDADNQLVDLKGDLNKKINEDKDARAQRTGLQEVEDPDNKESGDLDGRQKETKNYEDKYNEDEDASSITDGKKLALETGRLFFCNLPYATTEDDLVELCSQYGDVEQAHIVVDKNTKFSTGRGYVLFNLPDSAVRALDELDNSSFQGRLLRVKAAKPLNNKKLESTHATVEVKMNLKQQKLEQKKASEISGDTRAWNSFYMRQDTVVENIARKNGISKSELLDREADDLAVRIALGETHVIAETKKYLSRSGVNVAALEEFASKKNEKSKRSNHVILVKNLPFSTSEEELAAIFQKHGSLDKIVLPPTRVFALVVFVEATEARHAFKKLLYTRYKDTPLYLEWAPENILSPTSAPVDDDEKNVVGERIVTKAIVEQTVEGVSTEEIDPDRVESRSVFVKNLNFKTTDESLRQHFSTKLKSGSLKSVKVKKHVKNGKNVSMGFGFVEFDSVETATSVCKDLQGTVLDGHALILQLCHGKKDGQAAKKNDKDKSSTKLLVRNVAFEATEKDLRQLFSPFGQIKSLRLPMKFGSHRGFAFVEYVTKQEAQNALQALANTHLYGRHLVIERAKEGETLEELRARTAAQFVDEHSGFQRLSKKRKQSSLVDEGSVKFSRIVE</sequence>
<dbReference type="Pfam" id="PF00076">
    <property type="entry name" value="RRM_1"/>
    <property type="match status" value="5"/>
</dbReference>
<keyword evidence="6" id="KW-1185">Reference proteome</keyword>
<comment type="caution">
    <text evidence="5">The sequence shown here is derived from an EMBL/GenBank/DDBJ whole genome shotgun (WGS) entry which is preliminary data.</text>
</comment>
<dbReference type="Gramene" id="Dexi7A01G0018430.1">
    <property type="protein sequence ID" value="Dexi7A01G0018430.1:cds"/>
    <property type="gene ID" value="Dexi7A01G0018430"/>
</dbReference>
<dbReference type="CDD" id="cd12317">
    <property type="entry name" value="RRM4_RBM19_RRM3_MRD1"/>
    <property type="match status" value="1"/>
</dbReference>
<evidence type="ECO:0000256" key="3">
    <source>
        <dbReference type="SAM" id="MobiDB-lite"/>
    </source>
</evidence>
<dbReference type="PROSITE" id="PS50102">
    <property type="entry name" value="RRM"/>
    <property type="match status" value="5"/>
</dbReference>
<dbReference type="AlphaFoldDB" id="A0A835A3Z8"/>
<feature type="domain" description="RRM" evidence="4">
    <location>
        <begin position="659"/>
        <end position="742"/>
    </location>
</feature>
<dbReference type="InterPro" id="IPR012677">
    <property type="entry name" value="Nucleotide-bd_a/b_plait_sf"/>
</dbReference>
<feature type="domain" description="RRM" evidence="4">
    <location>
        <begin position="344"/>
        <end position="422"/>
    </location>
</feature>
<evidence type="ECO:0000256" key="1">
    <source>
        <dbReference type="ARBA" id="ARBA00022884"/>
    </source>
</evidence>
<dbReference type="FunFam" id="3.30.70.330:FF:000994">
    <property type="entry name" value="RNA-binding (RRM/RBD/RNP motifs) family protein"/>
    <property type="match status" value="1"/>
</dbReference>
<evidence type="ECO:0000256" key="2">
    <source>
        <dbReference type="PROSITE-ProRule" id="PRU00176"/>
    </source>
</evidence>
<dbReference type="OrthoDB" id="439639at2759"/>
<evidence type="ECO:0000313" key="6">
    <source>
        <dbReference type="Proteomes" id="UP000636709"/>
    </source>
</evidence>
<accession>A0A835A3Z8</accession>
<dbReference type="InterPro" id="IPR000504">
    <property type="entry name" value="RRM_dom"/>
</dbReference>
<feature type="compositionally biased region" description="Low complexity" evidence="3">
    <location>
        <begin position="157"/>
        <end position="175"/>
    </location>
</feature>